<name>A0A017HS84_9RHOB</name>
<accession>A0A017HS84</accession>
<dbReference type="InterPro" id="IPR036412">
    <property type="entry name" value="HAD-like_sf"/>
</dbReference>
<dbReference type="HOGENOM" id="CLU_045011_13_3_5"/>
<proteinExistence type="inferred from homology"/>
<dbReference type="InterPro" id="IPR051600">
    <property type="entry name" value="Beta-PGM-like"/>
</dbReference>
<keyword evidence="5" id="KW-0119">Carbohydrate metabolism</keyword>
<comment type="caution">
    <text evidence="6">The sequence shown here is derived from an EMBL/GenBank/DDBJ whole genome shotgun (WGS) entry which is preliminary data.</text>
</comment>
<gene>
    <name evidence="6" type="ORF">Rumeso_01230</name>
</gene>
<dbReference type="InterPro" id="IPR023214">
    <property type="entry name" value="HAD_sf"/>
</dbReference>
<reference evidence="6 7" key="1">
    <citation type="submission" date="2013-02" db="EMBL/GenBank/DDBJ databases">
        <authorList>
            <person name="Fiebig A."/>
            <person name="Goeker M."/>
            <person name="Klenk H.-P.P."/>
        </authorList>
    </citation>
    <scope>NUCLEOTIDE SEQUENCE [LARGE SCALE GENOMIC DNA]</scope>
    <source>
        <strain evidence="6 7">DSM 19309</strain>
    </source>
</reference>
<protein>
    <submittedName>
        <fullName evidence="6">Uncharacterized protein</fullName>
    </submittedName>
</protein>
<dbReference type="PANTHER" id="PTHR46193">
    <property type="entry name" value="6-PHOSPHOGLUCONATE PHOSPHATASE"/>
    <property type="match status" value="1"/>
</dbReference>
<keyword evidence="7" id="KW-1185">Reference proteome</keyword>
<dbReference type="NCBIfam" id="TIGR01509">
    <property type="entry name" value="HAD-SF-IA-v3"/>
    <property type="match status" value="1"/>
</dbReference>
<evidence type="ECO:0000256" key="1">
    <source>
        <dbReference type="ARBA" id="ARBA00001946"/>
    </source>
</evidence>
<dbReference type="STRING" id="442562.Rumeso_01230"/>
<comment type="cofactor">
    <cofactor evidence="1">
        <name>Mg(2+)</name>
        <dbReference type="ChEBI" id="CHEBI:18420"/>
    </cofactor>
</comment>
<dbReference type="InterPro" id="IPR023198">
    <property type="entry name" value="PGP-like_dom2"/>
</dbReference>
<evidence type="ECO:0000313" key="7">
    <source>
        <dbReference type="Proteomes" id="UP000019666"/>
    </source>
</evidence>
<dbReference type="SFLD" id="SFLDS00003">
    <property type="entry name" value="Haloacid_Dehalogenase"/>
    <property type="match status" value="1"/>
</dbReference>
<dbReference type="PATRIC" id="fig|442562.3.peg.1219"/>
<dbReference type="Pfam" id="PF00702">
    <property type="entry name" value="Hydrolase"/>
    <property type="match status" value="1"/>
</dbReference>
<organism evidence="6 7">
    <name type="scientific">Rubellimicrobium mesophilum DSM 19309</name>
    <dbReference type="NCBI Taxonomy" id="442562"/>
    <lineage>
        <taxon>Bacteria</taxon>
        <taxon>Pseudomonadati</taxon>
        <taxon>Pseudomonadota</taxon>
        <taxon>Alphaproteobacteria</taxon>
        <taxon>Rhodobacterales</taxon>
        <taxon>Roseobacteraceae</taxon>
        <taxon>Rubellimicrobium</taxon>
    </lineage>
</organism>
<dbReference type="EMBL" id="AOSK01000033">
    <property type="protein sequence ID" value="EYD77190.1"/>
    <property type="molecule type" value="Genomic_DNA"/>
</dbReference>
<dbReference type="InterPro" id="IPR006439">
    <property type="entry name" value="HAD-SF_hydro_IA"/>
</dbReference>
<keyword evidence="3" id="KW-0479">Metal-binding</keyword>
<dbReference type="Gene3D" id="3.40.50.1000">
    <property type="entry name" value="HAD superfamily/HAD-like"/>
    <property type="match status" value="1"/>
</dbReference>
<dbReference type="GO" id="GO:0046872">
    <property type="term" value="F:metal ion binding"/>
    <property type="evidence" value="ECO:0007669"/>
    <property type="project" value="UniProtKB-KW"/>
</dbReference>
<sequence>MNSPRTKTADPAPVPSFRAVLWDLDGTLVDSEPLHVLATAAALDSLGLRPPPGYDDGLLGVSEEGVHAALVERAGLPLERAAWRDLKWSHYEGLLPGLKPRSTTFTALRRLADMGVPMAVVSNSTRREVDLALTAAGLAQLFRVILSRNDVTYGKPDPEGYLSAARQLDVAPHECLVVEDSVPGAMAGLQAGMTTIFHPQHAAVVPKGAIELAPEGDLAALIFE</sequence>
<dbReference type="PANTHER" id="PTHR46193:SF18">
    <property type="entry name" value="HEXITOL PHOSPHATASE B"/>
    <property type="match status" value="1"/>
</dbReference>
<dbReference type="Proteomes" id="UP000019666">
    <property type="component" value="Unassembled WGS sequence"/>
</dbReference>
<keyword evidence="4" id="KW-0460">Magnesium</keyword>
<dbReference type="NCBIfam" id="TIGR01549">
    <property type="entry name" value="HAD-SF-IA-v1"/>
    <property type="match status" value="1"/>
</dbReference>
<dbReference type="SUPFAM" id="SSF56784">
    <property type="entry name" value="HAD-like"/>
    <property type="match status" value="1"/>
</dbReference>
<dbReference type="Gene3D" id="1.10.150.240">
    <property type="entry name" value="Putative phosphatase, domain 2"/>
    <property type="match status" value="1"/>
</dbReference>
<dbReference type="GO" id="GO:0003824">
    <property type="term" value="F:catalytic activity"/>
    <property type="evidence" value="ECO:0007669"/>
    <property type="project" value="UniProtKB-ARBA"/>
</dbReference>
<comment type="similarity">
    <text evidence="2">Belongs to the HAD-like hydrolase superfamily. CbbY/CbbZ/Gph/YieH family.</text>
</comment>
<dbReference type="SFLD" id="SFLDG01129">
    <property type="entry name" value="C1.5:_HAD__Beta-PGM__Phosphata"/>
    <property type="match status" value="1"/>
</dbReference>
<dbReference type="PRINTS" id="PR00413">
    <property type="entry name" value="HADHALOGNASE"/>
</dbReference>
<dbReference type="AlphaFoldDB" id="A0A017HS84"/>
<evidence type="ECO:0000256" key="2">
    <source>
        <dbReference type="ARBA" id="ARBA00006171"/>
    </source>
</evidence>
<dbReference type="OrthoDB" id="9782449at2"/>
<dbReference type="RefSeq" id="WP_051521610.1">
    <property type="nucleotide sequence ID" value="NZ_KK088630.1"/>
</dbReference>
<evidence type="ECO:0000313" key="6">
    <source>
        <dbReference type="EMBL" id="EYD77190.1"/>
    </source>
</evidence>
<evidence type="ECO:0000256" key="5">
    <source>
        <dbReference type="ARBA" id="ARBA00023277"/>
    </source>
</evidence>
<evidence type="ECO:0000256" key="4">
    <source>
        <dbReference type="ARBA" id="ARBA00022842"/>
    </source>
</evidence>
<dbReference type="CDD" id="cd07505">
    <property type="entry name" value="HAD_BPGM-like"/>
    <property type="match status" value="1"/>
</dbReference>
<evidence type="ECO:0000256" key="3">
    <source>
        <dbReference type="ARBA" id="ARBA00022723"/>
    </source>
</evidence>